<dbReference type="Proteomes" id="UP000708208">
    <property type="component" value="Unassembled WGS sequence"/>
</dbReference>
<dbReference type="AlphaFoldDB" id="A0A8J2L242"/>
<feature type="transmembrane region" description="Helical" evidence="3">
    <location>
        <begin position="117"/>
        <end position="139"/>
    </location>
</feature>
<feature type="transmembrane region" description="Helical" evidence="3">
    <location>
        <begin position="146"/>
        <end position="165"/>
    </location>
</feature>
<dbReference type="EMBL" id="CAJVCH010543846">
    <property type="protein sequence ID" value="CAG7827514.1"/>
    <property type="molecule type" value="Genomic_DNA"/>
</dbReference>
<evidence type="ECO:0000313" key="6">
    <source>
        <dbReference type="Proteomes" id="UP000708208"/>
    </source>
</evidence>
<feature type="transmembrane region" description="Helical" evidence="3">
    <location>
        <begin position="73"/>
        <end position="97"/>
    </location>
</feature>
<feature type="transmembrane region" description="Helical" evidence="3">
    <location>
        <begin position="208"/>
        <end position="229"/>
    </location>
</feature>
<comment type="caution">
    <text evidence="5">The sequence shown here is derived from an EMBL/GenBank/DDBJ whole genome shotgun (WGS) entry which is preliminary data.</text>
</comment>
<feature type="transmembrane region" description="Helical" evidence="3">
    <location>
        <begin position="520"/>
        <end position="546"/>
    </location>
</feature>
<protein>
    <recommendedName>
        <fullName evidence="4">Major facilitator superfamily (MFS) profile domain-containing protein</fullName>
    </recommendedName>
</protein>
<name>A0A8J2L242_9HEXA</name>
<comment type="subcellular location">
    <subcellularLocation>
        <location evidence="1">Membrane</location>
        <topology evidence="1">Multi-pass membrane protein</topology>
    </subcellularLocation>
</comment>
<feature type="transmembrane region" description="Helical" evidence="3">
    <location>
        <begin position="595"/>
        <end position="617"/>
    </location>
</feature>
<dbReference type="GO" id="GO:0016020">
    <property type="term" value="C:membrane"/>
    <property type="evidence" value="ECO:0007669"/>
    <property type="project" value="UniProtKB-SubCell"/>
</dbReference>
<feature type="transmembrane region" description="Helical" evidence="3">
    <location>
        <begin position="177"/>
        <end position="201"/>
    </location>
</feature>
<gene>
    <name evidence="5" type="ORF">AFUS01_LOCUS37499</name>
</gene>
<reference evidence="5" key="1">
    <citation type="submission" date="2021-06" db="EMBL/GenBank/DDBJ databases">
        <authorList>
            <person name="Hodson N. C."/>
            <person name="Mongue J. A."/>
            <person name="Jaron S. K."/>
        </authorList>
    </citation>
    <scope>NUCLEOTIDE SEQUENCE</scope>
</reference>
<evidence type="ECO:0000313" key="5">
    <source>
        <dbReference type="EMBL" id="CAG7827514.1"/>
    </source>
</evidence>
<dbReference type="PANTHER" id="PTHR11360:SF238">
    <property type="entry name" value="SD10469P"/>
    <property type="match status" value="1"/>
</dbReference>
<evidence type="ECO:0000256" key="1">
    <source>
        <dbReference type="ARBA" id="ARBA00004141"/>
    </source>
</evidence>
<proteinExistence type="predicted"/>
<keyword evidence="3" id="KW-0812">Transmembrane</keyword>
<dbReference type="OrthoDB" id="6509908at2759"/>
<dbReference type="Pfam" id="PF07690">
    <property type="entry name" value="MFS_1"/>
    <property type="match status" value="2"/>
</dbReference>
<keyword evidence="6" id="KW-1185">Reference proteome</keyword>
<keyword evidence="3" id="KW-1133">Transmembrane helix</keyword>
<dbReference type="InterPro" id="IPR020846">
    <property type="entry name" value="MFS_dom"/>
</dbReference>
<feature type="transmembrane region" description="Helical" evidence="3">
    <location>
        <begin position="623"/>
        <end position="645"/>
    </location>
</feature>
<feature type="region of interest" description="Disordered" evidence="2">
    <location>
        <begin position="311"/>
        <end position="338"/>
    </location>
</feature>
<dbReference type="PANTHER" id="PTHR11360">
    <property type="entry name" value="MONOCARBOXYLATE TRANSPORTER"/>
    <property type="match status" value="1"/>
</dbReference>
<feature type="transmembrane region" description="Helical" evidence="3">
    <location>
        <begin position="682"/>
        <end position="704"/>
    </location>
</feature>
<sequence length="730" mass="80168">MSSEIPEKTEQLKEVEPFKRKKSLPTDVEKGGSRKASFFIGDDKDAPVKIVGPDDEEIHPDEIIVAPDGGWGWVVAFASFLSNVVVDGIIFSFGLMSEPIRLSFEEAGIQNVTVSNIAWISSLLNGFYLLGGPFVSALANKFGFRVVAILGSVVGCLGFMAAYIMCRDTPNLYSLLIFYGIIGGIGFNLLYVPSVIAVGFYFEKYRALATGIAICGSGVGTFIFAPLTYYLVSNYGWRVTITVHAALVLSCSICGAMYRPVKALKERKSTTAAIANDPDQEKKKITPFQTPEGTPLLMRIKRAREMEKWDSINSVENDTPDALTSQNRKASTHSLNNPLPIHKQAKRMSVPSSMVMIGDLPLVRTNTQSSVRGKGVIGDLVEIQEENEINEDDPLYEHSNKENTNQMNQSGPILQTKIGNSTYLVDEMTRSRILRVSSKNIINKALYRDDIFYSGSMRRIPEYAETVDKGHFSSVEWSAIVANKPQEPSSESLKPATPDGKKRKRCCTLSVVKKMLDFSLLASPTFVLLAVAGAFTMAGFFVPFIFLKGISMQAGVEESDAPMLISVIGIANTVGRVFCGWLADRPQVKAVVMNNAALTIGGISTILVPFLTNYWLFIGYSSVFGLAMACYVSLRSILLVDLLGLNKLTNAFGLLCLFQGAAAMFGAPLAGFLFDFTGNFDMTFYVAGGLILMSVTNHLVIRLANYEAEISRKEILTEWSNFEPDERTQY</sequence>
<dbReference type="InterPro" id="IPR011701">
    <property type="entry name" value="MFS"/>
</dbReference>
<feature type="compositionally biased region" description="Polar residues" evidence="2">
    <location>
        <begin position="311"/>
        <end position="337"/>
    </location>
</feature>
<keyword evidence="3" id="KW-0472">Membrane</keyword>
<dbReference type="GO" id="GO:0008028">
    <property type="term" value="F:monocarboxylic acid transmembrane transporter activity"/>
    <property type="evidence" value="ECO:0007669"/>
    <property type="project" value="TreeGrafter"/>
</dbReference>
<feature type="domain" description="Major facilitator superfamily (MFS) profile" evidence="4">
    <location>
        <begin position="525"/>
        <end position="730"/>
    </location>
</feature>
<dbReference type="PROSITE" id="PS50850">
    <property type="entry name" value="MFS"/>
    <property type="match status" value="1"/>
</dbReference>
<feature type="transmembrane region" description="Helical" evidence="3">
    <location>
        <begin position="652"/>
        <end position="676"/>
    </location>
</feature>
<accession>A0A8J2L242</accession>
<feature type="transmembrane region" description="Helical" evidence="3">
    <location>
        <begin position="561"/>
        <end position="583"/>
    </location>
</feature>
<organism evidence="5 6">
    <name type="scientific">Allacma fusca</name>
    <dbReference type="NCBI Taxonomy" id="39272"/>
    <lineage>
        <taxon>Eukaryota</taxon>
        <taxon>Metazoa</taxon>
        <taxon>Ecdysozoa</taxon>
        <taxon>Arthropoda</taxon>
        <taxon>Hexapoda</taxon>
        <taxon>Collembola</taxon>
        <taxon>Symphypleona</taxon>
        <taxon>Sminthuridae</taxon>
        <taxon>Allacma</taxon>
    </lineage>
</organism>
<feature type="region of interest" description="Disordered" evidence="2">
    <location>
        <begin position="272"/>
        <end position="291"/>
    </location>
</feature>
<feature type="transmembrane region" description="Helical" evidence="3">
    <location>
        <begin position="235"/>
        <end position="258"/>
    </location>
</feature>
<dbReference type="InterPro" id="IPR050327">
    <property type="entry name" value="Proton-linked_MCT"/>
</dbReference>
<evidence type="ECO:0000259" key="4">
    <source>
        <dbReference type="PROSITE" id="PS50850"/>
    </source>
</evidence>
<evidence type="ECO:0000256" key="2">
    <source>
        <dbReference type="SAM" id="MobiDB-lite"/>
    </source>
</evidence>
<evidence type="ECO:0000256" key="3">
    <source>
        <dbReference type="SAM" id="Phobius"/>
    </source>
</evidence>